<feature type="transmembrane region" description="Helical" evidence="6">
    <location>
        <begin position="288"/>
        <end position="307"/>
    </location>
</feature>
<feature type="transmembrane region" description="Helical" evidence="6">
    <location>
        <begin position="360"/>
        <end position="379"/>
    </location>
</feature>
<evidence type="ECO:0000256" key="5">
    <source>
        <dbReference type="ARBA" id="ARBA00023136"/>
    </source>
</evidence>
<evidence type="ECO:0000313" key="8">
    <source>
        <dbReference type="Proteomes" id="UP000001514"/>
    </source>
</evidence>
<feature type="transmembrane region" description="Helical" evidence="6">
    <location>
        <begin position="252"/>
        <end position="276"/>
    </location>
</feature>
<gene>
    <name evidence="7" type="ORF">SELMODRAFT_97796</name>
</gene>
<organism evidence="8">
    <name type="scientific">Selaginella moellendorffii</name>
    <name type="common">Spikemoss</name>
    <dbReference type="NCBI Taxonomy" id="88036"/>
    <lineage>
        <taxon>Eukaryota</taxon>
        <taxon>Viridiplantae</taxon>
        <taxon>Streptophyta</taxon>
        <taxon>Embryophyta</taxon>
        <taxon>Tracheophyta</taxon>
        <taxon>Lycopodiopsida</taxon>
        <taxon>Selaginellales</taxon>
        <taxon>Selaginellaceae</taxon>
        <taxon>Selaginella</taxon>
    </lineage>
</organism>
<feature type="transmembrane region" description="Helical" evidence="6">
    <location>
        <begin position="146"/>
        <end position="165"/>
    </location>
</feature>
<evidence type="ECO:0000313" key="7">
    <source>
        <dbReference type="EMBL" id="EFJ26596.1"/>
    </source>
</evidence>
<keyword evidence="3 6" id="KW-0812">Transmembrane</keyword>
<proteinExistence type="inferred from homology"/>
<keyword evidence="8" id="KW-1185">Reference proteome</keyword>
<dbReference type="Pfam" id="PF01554">
    <property type="entry name" value="MatE"/>
    <property type="match status" value="2"/>
</dbReference>
<sequence>LAKEVAVLAFPALLGQAIEPLALLTETAFVGRLGAVELAAVGVSISAFNYVSKCFNIPLLSVTTSFVAEDDAAVLTDDQISEQQSDAKKYGKQVLPAVSSALVLGCAIGLIEAQYLVFRALAAPAAVLSLTLQGIFRGLKDTKTPLYATAIASLSNIVLGATLIFGLKFGVVGAAFAYGASQYAMMFYLLWCLNKRAILLPPKLKDLKFERFLKNGGLLLGRTLSILSIMTLSTSMATRQGTIPMAAHQVCMQLWLAASLLSDSLAIAVQALLAGAFAKRDYRRAKLVSYRVLQMGFSLGILMTTILGTSSSILSKLFTSDIGVLKVMSTIMPFVALTQPINSLAFVFDGIHYGASDFRYSTYAMMSNALVSSAVLLLAPRRFGLPGVWMGLTLVMALRAAAGFLR</sequence>
<protein>
    <submittedName>
        <fullName evidence="7">Uncharacterized protein</fullName>
    </submittedName>
</protein>
<dbReference type="GO" id="GO:0022857">
    <property type="term" value="F:transmembrane transporter activity"/>
    <property type="evidence" value="ECO:0000318"/>
    <property type="project" value="GO_Central"/>
</dbReference>
<feature type="transmembrane region" description="Helical" evidence="6">
    <location>
        <begin position="327"/>
        <end position="348"/>
    </location>
</feature>
<feature type="transmembrane region" description="Helical" evidence="6">
    <location>
        <begin position="212"/>
        <end position="232"/>
    </location>
</feature>
<evidence type="ECO:0000256" key="3">
    <source>
        <dbReference type="ARBA" id="ARBA00022692"/>
    </source>
</evidence>
<dbReference type="Gramene" id="EFJ26596">
    <property type="protein sequence ID" value="EFJ26596"/>
    <property type="gene ID" value="SELMODRAFT_97796"/>
</dbReference>
<dbReference type="STRING" id="88036.D8RMU9"/>
<evidence type="ECO:0000256" key="2">
    <source>
        <dbReference type="ARBA" id="ARBA00010199"/>
    </source>
</evidence>
<dbReference type="NCBIfam" id="TIGR00797">
    <property type="entry name" value="matE"/>
    <property type="match status" value="1"/>
</dbReference>
<keyword evidence="4 6" id="KW-1133">Transmembrane helix</keyword>
<dbReference type="InParanoid" id="D8RMU9"/>
<comment type="similarity">
    <text evidence="2">Belongs to the multi antimicrobial extrusion (MATE) (TC 2.A.66.1) family.</text>
</comment>
<dbReference type="GO" id="GO:0015297">
    <property type="term" value="F:antiporter activity"/>
    <property type="evidence" value="ECO:0007669"/>
    <property type="project" value="InterPro"/>
</dbReference>
<dbReference type="OMA" id="MDWVREQ"/>
<dbReference type="AlphaFoldDB" id="D8RMU9"/>
<feature type="transmembrane region" description="Helical" evidence="6">
    <location>
        <begin position="117"/>
        <end position="139"/>
    </location>
</feature>
<dbReference type="KEGG" id="smo:SELMODRAFT_97796"/>
<keyword evidence="5 6" id="KW-0472">Membrane</keyword>
<dbReference type="eggNOG" id="KOG1347">
    <property type="taxonomic scope" value="Eukaryota"/>
</dbReference>
<evidence type="ECO:0000256" key="4">
    <source>
        <dbReference type="ARBA" id="ARBA00022989"/>
    </source>
</evidence>
<dbReference type="GO" id="GO:0016020">
    <property type="term" value="C:membrane"/>
    <property type="evidence" value="ECO:0007669"/>
    <property type="project" value="UniProtKB-SubCell"/>
</dbReference>
<dbReference type="EMBL" id="GL377584">
    <property type="protein sequence ID" value="EFJ26596.1"/>
    <property type="molecule type" value="Genomic_DNA"/>
</dbReference>
<feature type="transmembrane region" description="Helical" evidence="6">
    <location>
        <begin position="171"/>
        <end position="191"/>
    </location>
</feature>
<accession>D8RMU9</accession>
<dbReference type="HOGENOM" id="CLU_012893_16_2_1"/>
<dbReference type="GO" id="GO:0042910">
    <property type="term" value="F:xenobiotic transmembrane transporter activity"/>
    <property type="evidence" value="ECO:0007669"/>
    <property type="project" value="InterPro"/>
</dbReference>
<name>D8RMU9_SELML</name>
<reference evidence="7 8" key="1">
    <citation type="journal article" date="2011" name="Science">
        <title>The Selaginella genome identifies genetic changes associated with the evolution of vascular plants.</title>
        <authorList>
            <person name="Banks J.A."/>
            <person name="Nishiyama T."/>
            <person name="Hasebe M."/>
            <person name="Bowman J.L."/>
            <person name="Gribskov M."/>
            <person name="dePamphilis C."/>
            <person name="Albert V.A."/>
            <person name="Aono N."/>
            <person name="Aoyama T."/>
            <person name="Ambrose B.A."/>
            <person name="Ashton N.W."/>
            <person name="Axtell M.J."/>
            <person name="Barker E."/>
            <person name="Barker M.S."/>
            <person name="Bennetzen J.L."/>
            <person name="Bonawitz N.D."/>
            <person name="Chapple C."/>
            <person name="Cheng C."/>
            <person name="Correa L.G."/>
            <person name="Dacre M."/>
            <person name="DeBarry J."/>
            <person name="Dreyer I."/>
            <person name="Elias M."/>
            <person name="Engstrom E.M."/>
            <person name="Estelle M."/>
            <person name="Feng L."/>
            <person name="Finet C."/>
            <person name="Floyd S.K."/>
            <person name="Frommer W.B."/>
            <person name="Fujita T."/>
            <person name="Gramzow L."/>
            <person name="Gutensohn M."/>
            <person name="Harholt J."/>
            <person name="Hattori M."/>
            <person name="Heyl A."/>
            <person name="Hirai T."/>
            <person name="Hiwatashi Y."/>
            <person name="Ishikawa M."/>
            <person name="Iwata M."/>
            <person name="Karol K.G."/>
            <person name="Koehler B."/>
            <person name="Kolukisaoglu U."/>
            <person name="Kubo M."/>
            <person name="Kurata T."/>
            <person name="Lalonde S."/>
            <person name="Li K."/>
            <person name="Li Y."/>
            <person name="Litt A."/>
            <person name="Lyons E."/>
            <person name="Manning G."/>
            <person name="Maruyama T."/>
            <person name="Michael T.P."/>
            <person name="Mikami K."/>
            <person name="Miyazaki S."/>
            <person name="Morinaga S."/>
            <person name="Murata T."/>
            <person name="Mueller-Roeber B."/>
            <person name="Nelson D.R."/>
            <person name="Obara M."/>
            <person name="Oguri Y."/>
            <person name="Olmstead R.G."/>
            <person name="Onodera N."/>
            <person name="Petersen B.L."/>
            <person name="Pils B."/>
            <person name="Prigge M."/>
            <person name="Rensing S.A."/>
            <person name="Riano-Pachon D.M."/>
            <person name="Roberts A.W."/>
            <person name="Sato Y."/>
            <person name="Scheller H.V."/>
            <person name="Schulz B."/>
            <person name="Schulz C."/>
            <person name="Shakirov E.V."/>
            <person name="Shibagaki N."/>
            <person name="Shinohara N."/>
            <person name="Shippen D.E."/>
            <person name="Soerensen I."/>
            <person name="Sotooka R."/>
            <person name="Sugimoto N."/>
            <person name="Sugita M."/>
            <person name="Sumikawa N."/>
            <person name="Tanurdzic M."/>
            <person name="Theissen G."/>
            <person name="Ulvskov P."/>
            <person name="Wakazuki S."/>
            <person name="Weng J.K."/>
            <person name="Willats W.W."/>
            <person name="Wipf D."/>
            <person name="Wolf P.G."/>
            <person name="Yang L."/>
            <person name="Zimmer A.D."/>
            <person name="Zhu Q."/>
            <person name="Mitros T."/>
            <person name="Hellsten U."/>
            <person name="Loque D."/>
            <person name="Otillar R."/>
            <person name="Salamov A."/>
            <person name="Schmutz J."/>
            <person name="Shapiro H."/>
            <person name="Lindquist E."/>
            <person name="Lucas S."/>
            <person name="Rokhsar D."/>
            <person name="Grigoriev I.V."/>
        </authorList>
    </citation>
    <scope>NUCLEOTIDE SEQUENCE [LARGE SCALE GENOMIC DNA]</scope>
</reference>
<dbReference type="CDD" id="cd13136">
    <property type="entry name" value="MATE_DinF_like"/>
    <property type="match status" value="1"/>
</dbReference>
<feature type="non-terminal residue" evidence="7">
    <location>
        <position position="1"/>
    </location>
</feature>
<dbReference type="PANTHER" id="PTHR42893">
    <property type="entry name" value="PROTEIN DETOXIFICATION 44, CHLOROPLASTIC-RELATED"/>
    <property type="match status" value="1"/>
</dbReference>
<dbReference type="InterPro" id="IPR044644">
    <property type="entry name" value="DinF-like"/>
</dbReference>
<comment type="subcellular location">
    <subcellularLocation>
        <location evidence="1">Membrane</location>
        <topology evidence="1">Multi-pass membrane protein</topology>
    </subcellularLocation>
</comment>
<feature type="transmembrane region" description="Helical" evidence="6">
    <location>
        <begin position="94"/>
        <end position="111"/>
    </location>
</feature>
<evidence type="ECO:0000256" key="6">
    <source>
        <dbReference type="SAM" id="Phobius"/>
    </source>
</evidence>
<evidence type="ECO:0000256" key="1">
    <source>
        <dbReference type="ARBA" id="ARBA00004141"/>
    </source>
</evidence>
<dbReference type="PANTHER" id="PTHR42893:SF46">
    <property type="entry name" value="PROTEIN DETOXIFICATION 44, CHLOROPLASTIC"/>
    <property type="match status" value="1"/>
</dbReference>
<feature type="transmembrane region" description="Helical" evidence="6">
    <location>
        <begin position="385"/>
        <end position="405"/>
    </location>
</feature>
<dbReference type="Proteomes" id="UP000001514">
    <property type="component" value="Unassembled WGS sequence"/>
</dbReference>
<dbReference type="InterPro" id="IPR002528">
    <property type="entry name" value="MATE_fam"/>
</dbReference>